<gene>
    <name evidence="1" type="ORF">Taro_051649</name>
</gene>
<name>A0A843XHN6_COLES</name>
<dbReference type="EMBL" id="NMUH01008345">
    <property type="protein sequence ID" value="MQM18655.1"/>
    <property type="molecule type" value="Genomic_DNA"/>
</dbReference>
<sequence length="114" mass="12800">MKLSSQNNWLSKKRSEGFRRAWSRLAWSKGALLSMVVVKAYVYSDVFVEVSIEVSIVSYSLVLVSMQSQVLAADDMVKKPPSWNKPQCGSADANPARMDMNAQERLVSAMELIR</sequence>
<proteinExistence type="predicted"/>
<accession>A0A843XHN6</accession>
<organism evidence="1 2">
    <name type="scientific">Colocasia esculenta</name>
    <name type="common">Wild taro</name>
    <name type="synonym">Arum esculentum</name>
    <dbReference type="NCBI Taxonomy" id="4460"/>
    <lineage>
        <taxon>Eukaryota</taxon>
        <taxon>Viridiplantae</taxon>
        <taxon>Streptophyta</taxon>
        <taxon>Embryophyta</taxon>
        <taxon>Tracheophyta</taxon>
        <taxon>Spermatophyta</taxon>
        <taxon>Magnoliopsida</taxon>
        <taxon>Liliopsida</taxon>
        <taxon>Araceae</taxon>
        <taxon>Aroideae</taxon>
        <taxon>Colocasieae</taxon>
        <taxon>Colocasia</taxon>
    </lineage>
</organism>
<keyword evidence="2" id="KW-1185">Reference proteome</keyword>
<protein>
    <submittedName>
        <fullName evidence="1">Uncharacterized protein</fullName>
    </submittedName>
</protein>
<dbReference type="Proteomes" id="UP000652761">
    <property type="component" value="Unassembled WGS sequence"/>
</dbReference>
<reference evidence="1" key="1">
    <citation type="submission" date="2017-07" db="EMBL/GenBank/DDBJ databases">
        <title>Taro Niue Genome Assembly and Annotation.</title>
        <authorList>
            <person name="Atibalentja N."/>
            <person name="Keating K."/>
            <person name="Fields C.J."/>
        </authorList>
    </citation>
    <scope>NUCLEOTIDE SEQUENCE</scope>
    <source>
        <strain evidence="1">Niue_2</strain>
        <tissue evidence="1">Leaf</tissue>
    </source>
</reference>
<comment type="caution">
    <text evidence="1">The sequence shown here is derived from an EMBL/GenBank/DDBJ whole genome shotgun (WGS) entry which is preliminary data.</text>
</comment>
<evidence type="ECO:0000313" key="2">
    <source>
        <dbReference type="Proteomes" id="UP000652761"/>
    </source>
</evidence>
<evidence type="ECO:0000313" key="1">
    <source>
        <dbReference type="EMBL" id="MQM18655.1"/>
    </source>
</evidence>
<dbReference type="AlphaFoldDB" id="A0A843XHN6"/>